<keyword evidence="2" id="KW-1185">Reference proteome</keyword>
<gene>
    <name evidence="1" type="ORF">ST47_g5686</name>
</gene>
<dbReference type="EMBL" id="JYNV01000200">
    <property type="protein sequence ID" value="KZM23209.1"/>
    <property type="molecule type" value="Genomic_DNA"/>
</dbReference>
<dbReference type="STRING" id="5454.A0A163DK69"/>
<dbReference type="Proteomes" id="UP000076837">
    <property type="component" value="Unassembled WGS sequence"/>
</dbReference>
<evidence type="ECO:0000313" key="2">
    <source>
        <dbReference type="Proteomes" id="UP000076837"/>
    </source>
</evidence>
<organism evidence="1 2">
    <name type="scientific">Didymella rabiei</name>
    <name type="common">Chickpea ascochyta blight fungus</name>
    <name type="synonym">Mycosphaerella rabiei</name>
    <dbReference type="NCBI Taxonomy" id="5454"/>
    <lineage>
        <taxon>Eukaryota</taxon>
        <taxon>Fungi</taxon>
        <taxon>Dikarya</taxon>
        <taxon>Ascomycota</taxon>
        <taxon>Pezizomycotina</taxon>
        <taxon>Dothideomycetes</taxon>
        <taxon>Pleosporomycetidae</taxon>
        <taxon>Pleosporales</taxon>
        <taxon>Pleosporineae</taxon>
        <taxon>Didymellaceae</taxon>
        <taxon>Ascochyta</taxon>
    </lineage>
</organism>
<dbReference type="OrthoDB" id="5428055at2759"/>
<sequence length="597" mass="69484">MATLENTMRKRDRALSRQQNFKWPTHDRRFVDLRFLETRAAILLKEPDILEEVFVDFESSIPSWDIYVVRKFFRTYARNVTGTQQQQARAKLDARGLVRGTKRRCPEWLTPSDLYRYLNEKRFEHERPVIGPLEDESEGWLEAPAAGQSRDQSEEQSGVQSKALKFLDVDRQIVYIYRLCPQYILALLQTAYYHQQAALREAIWKHIAGEALVRVQAPIDNFTTFHLEFHMPFLTLRECILRGRTSDGSPDDAWPEMASLNIECHEHMRTCNHSKWVCWGFSNTHLDPTTRNEEPSEEFDIYQEDYVSTDGEGPADGRTINLEQPIWCARRYWLQTVDIRMQIVHKEWTWLVRSTEADIKAWVSKNRFFSTKDLETTQHNRLGELLDRAVEKIELLRKLNENLGNSIRAWDRFNGDRNCFSDLQEASAISALTSHKRILECLVDLKRKLQTLEKTCEKAEKILTLSMGKKINNESQALSLRSHAVNLEKITITQETAKLNRQSTAAAVESSRTTRINMQMFLITTPVILALQYFGAEKDIFSFERNPKTFSYTVCVLFFALPILTYALSLLNRTWDNLIRRIFGKTGPEDKEGAVIV</sequence>
<proteinExistence type="predicted"/>
<evidence type="ECO:0000313" key="1">
    <source>
        <dbReference type="EMBL" id="KZM23209.1"/>
    </source>
</evidence>
<dbReference type="AlphaFoldDB" id="A0A163DK69"/>
<accession>A0A163DK69</accession>
<comment type="caution">
    <text evidence="1">The sequence shown here is derived from an EMBL/GenBank/DDBJ whole genome shotgun (WGS) entry which is preliminary data.</text>
</comment>
<protein>
    <submittedName>
        <fullName evidence="1">Uncharacterized protein</fullName>
    </submittedName>
</protein>
<name>A0A163DK69_DIDRA</name>
<reference evidence="1 2" key="1">
    <citation type="journal article" date="2016" name="Sci. Rep.">
        <title>Draft genome sequencing and secretome analysis of fungal phytopathogen Ascochyta rabiei provides insight into the necrotrophic effector repertoire.</title>
        <authorList>
            <person name="Verma S."/>
            <person name="Gazara R.K."/>
            <person name="Nizam S."/>
            <person name="Parween S."/>
            <person name="Chattopadhyay D."/>
            <person name="Verma P.K."/>
        </authorList>
    </citation>
    <scope>NUCLEOTIDE SEQUENCE [LARGE SCALE GENOMIC DNA]</scope>
    <source>
        <strain evidence="1 2">ArDII</strain>
    </source>
</reference>